<evidence type="ECO:0000313" key="1">
    <source>
        <dbReference type="EMBL" id="GGJ72148.1"/>
    </source>
</evidence>
<reference evidence="1" key="2">
    <citation type="submission" date="2020-09" db="EMBL/GenBank/DDBJ databases">
        <authorList>
            <person name="Sun Q."/>
            <person name="Zhou Y."/>
        </authorList>
    </citation>
    <scope>NUCLEOTIDE SEQUENCE</scope>
    <source>
        <strain evidence="1">CGMCC 4.7272</strain>
    </source>
</reference>
<accession>A0A917UP26</accession>
<proteinExistence type="predicted"/>
<name>A0A917UP26_9ACTN</name>
<sequence length="94" mass="10549">MEPRSTRNVLAGATPVLVHNCGPAEEQGKRQRLEEQQRAPYVVLRDVVSPSYGSPTQGCRVWFKKLCRLWLPLIGRPVPHDGSAANEELRMIAE</sequence>
<dbReference type="AlphaFoldDB" id="A0A917UP26"/>
<dbReference type="EMBL" id="BMMU01000085">
    <property type="protein sequence ID" value="GGJ72148.1"/>
    <property type="molecule type" value="Genomic_DNA"/>
</dbReference>
<comment type="caution">
    <text evidence="1">The sequence shown here is derived from an EMBL/GenBank/DDBJ whole genome shotgun (WGS) entry which is preliminary data.</text>
</comment>
<reference evidence="1" key="1">
    <citation type="journal article" date="2014" name="Int. J. Syst. Evol. Microbiol.">
        <title>Complete genome sequence of Corynebacterium casei LMG S-19264T (=DSM 44701T), isolated from a smear-ripened cheese.</title>
        <authorList>
            <consortium name="US DOE Joint Genome Institute (JGI-PGF)"/>
            <person name="Walter F."/>
            <person name="Albersmeier A."/>
            <person name="Kalinowski J."/>
            <person name="Ruckert C."/>
        </authorList>
    </citation>
    <scope>NUCLEOTIDE SEQUENCE</scope>
    <source>
        <strain evidence="1">CGMCC 4.7272</strain>
    </source>
</reference>
<evidence type="ECO:0000313" key="2">
    <source>
        <dbReference type="Proteomes" id="UP000625682"/>
    </source>
</evidence>
<protein>
    <submittedName>
        <fullName evidence="1">Uncharacterized protein</fullName>
    </submittedName>
</protein>
<dbReference type="Proteomes" id="UP000625682">
    <property type="component" value="Unassembled WGS sequence"/>
</dbReference>
<organism evidence="1 2">
    <name type="scientific">Streptomyces lacrimifluminis</name>
    <dbReference type="NCBI Taxonomy" id="1500077"/>
    <lineage>
        <taxon>Bacteria</taxon>
        <taxon>Bacillati</taxon>
        <taxon>Actinomycetota</taxon>
        <taxon>Actinomycetes</taxon>
        <taxon>Kitasatosporales</taxon>
        <taxon>Streptomycetaceae</taxon>
        <taxon>Streptomyces</taxon>
    </lineage>
</organism>
<keyword evidence="2" id="KW-1185">Reference proteome</keyword>
<gene>
    <name evidence="1" type="ORF">GCM10012282_81310</name>
</gene>